<reference evidence="1" key="1">
    <citation type="submission" date="2020-07" db="EMBL/GenBank/DDBJ databases">
        <title>Huge and variable diversity of episymbiotic CPR bacteria and DPANN archaea in groundwater ecosystems.</title>
        <authorList>
            <person name="He C.Y."/>
            <person name="Keren R."/>
            <person name="Whittaker M."/>
            <person name="Farag I.F."/>
            <person name="Doudna J."/>
            <person name="Cate J.H.D."/>
            <person name="Banfield J.F."/>
        </authorList>
    </citation>
    <scope>NUCLEOTIDE SEQUENCE</scope>
    <source>
        <strain evidence="1">NC_groundwater_191_Ag_S-0.1um_45_8</strain>
    </source>
</reference>
<evidence type="ECO:0000313" key="2">
    <source>
        <dbReference type="Proteomes" id="UP000786662"/>
    </source>
</evidence>
<proteinExistence type="predicted"/>
<dbReference type="AlphaFoldDB" id="A0A9D6HR14"/>
<comment type="caution">
    <text evidence="1">The sequence shown here is derived from an EMBL/GenBank/DDBJ whole genome shotgun (WGS) entry which is preliminary data.</text>
</comment>
<sequence length="20" mass="2311">MRSRFCSLTYKKLNHIQGGA</sequence>
<dbReference type="EMBL" id="JACOYY010000057">
    <property type="protein sequence ID" value="MBI2052414.1"/>
    <property type="molecule type" value="Genomic_DNA"/>
</dbReference>
<dbReference type="NCBIfam" id="TIGR01847">
    <property type="entry name" value="bacteriocin_sig"/>
    <property type="match status" value="1"/>
</dbReference>
<dbReference type="InterPro" id="IPR010133">
    <property type="entry name" value="Bacteriocin_signal_seq"/>
</dbReference>
<gene>
    <name evidence="1" type="ORF">HYT38_01915</name>
</gene>
<dbReference type="Proteomes" id="UP000786662">
    <property type="component" value="Unassembled WGS sequence"/>
</dbReference>
<organism evidence="1 2">
    <name type="scientific">Candidatus Sungiibacteriota bacterium</name>
    <dbReference type="NCBI Taxonomy" id="2750080"/>
    <lineage>
        <taxon>Bacteria</taxon>
        <taxon>Candidatus Sungiibacteriota</taxon>
    </lineage>
</organism>
<protein>
    <submittedName>
        <fullName evidence="1">Bacteriocin</fullName>
    </submittedName>
</protein>
<accession>A0A9D6HR14</accession>
<name>A0A9D6HR14_9BACT</name>
<evidence type="ECO:0000313" key="1">
    <source>
        <dbReference type="EMBL" id="MBI2052414.1"/>
    </source>
</evidence>